<dbReference type="Gene3D" id="3.30.450.50">
    <property type="entry name" value="Longin domain"/>
    <property type="match status" value="1"/>
</dbReference>
<name>A0A392Q2S8_9FABA</name>
<evidence type="ECO:0000256" key="1">
    <source>
        <dbReference type="ARBA" id="ARBA00008025"/>
    </source>
</evidence>
<dbReference type="Pfam" id="PF13774">
    <property type="entry name" value="Longin"/>
    <property type="match status" value="1"/>
</dbReference>
<keyword evidence="6" id="KW-1185">Reference proteome</keyword>
<dbReference type="InterPro" id="IPR051097">
    <property type="entry name" value="Synaptobrevin-like_transport"/>
</dbReference>
<dbReference type="PROSITE" id="PS50859">
    <property type="entry name" value="LONGIN"/>
    <property type="match status" value="1"/>
</dbReference>
<proteinExistence type="inferred from homology"/>
<dbReference type="PANTHER" id="PTHR21136">
    <property type="entry name" value="SNARE PROTEINS"/>
    <property type="match status" value="1"/>
</dbReference>
<evidence type="ECO:0000256" key="3">
    <source>
        <dbReference type="ARBA" id="ARBA00046280"/>
    </source>
</evidence>
<feature type="domain" description="Longin" evidence="4">
    <location>
        <begin position="15"/>
        <end position="68"/>
    </location>
</feature>
<comment type="similarity">
    <text evidence="1">Belongs to the synaptobrevin family.</text>
</comment>
<evidence type="ECO:0000259" key="4">
    <source>
        <dbReference type="PROSITE" id="PS50859"/>
    </source>
</evidence>
<dbReference type="InterPro" id="IPR010908">
    <property type="entry name" value="Longin_dom"/>
</dbReference>
<comment type="caution">
    <text evidence="5">The sequence shown here is derived from an EMBL/GenBank/DDBJ whole genome shotgun (WGS) entry which is preliminary data.</text>
</comment>
<evidence type="ECO:0000313" key="6">
    <source>
        <dbReference type="Proteomes" id="UP000265520"/>
    </source>
</evidence>
<evidence type="ECO:0000313" key="5">
    <source>
        <dbReference type="EMBL" id="MCI18703.1"/>
    </source>
</evidence>
<dbReference type="CDD" id="cd14824">
    <property type="entry name" value="Longin"/>
    <property type="match status" value="1"/>
</dbReference>
<keyword evidence="2" id="KW-0472">Membrane</keyword>
<comment type="subcellular location">
    <subcellularLocation>
        <location evidence="3">Endomembrane system</location>
        <topology evidence="3">Single-pass type IV membrane protein</topology>
    </subcellularLocation>
</comment>
<organism evidence="5 6">
    <name type="scientific">Trifolium medium</name>
    <dbReference type="NCBI Taxonomy" id="97028"/>
    <lineage>
        <taxon>Eukaryota</taxon>
        <taxon>Viridiplantae</taxon>
        <taxon>Streptophyta</taxon>
        <taxon>Embryophyta</taxon>
        <taxon>Tracheophyta</taxon>
        <taxon>Spermatophyta</taxon>
        <taxon>Magnoliopsida</taxon>
        <taxon>eudicotyledons</taxon>
        <taxon>Gunneridae</taxon>
        <taxon>Pentapetalae</taxon>
        <taxon>rosids</taxon>
        <taxon>fabids</taxon>
        <taxon>Fabales</taxon>
        <taxon>Fabaceae</taxon>
        <taxon>Papilionoideae</taxon>
        <taxon>50 kb inversion clade</taxon>
        <taxon>NPAAA clade</taxon>
        <taxon>Hologalegina</taxon>
        <taxon>IRL clade</taxon>
        <taxon>Trifolieae</taxon>
        <taxon>Trifolium</taxon>
    </lineage>
</organism>
<dbReference type="AlphaFoldDB" id="A0A392Q2S8"/>
<dbReference type="InterPro" id="IPR011012">
    <property type="entry name" value="Longin-like_dom_sf"/>
</dbReference>
<dbReference type="SUPFAM" id="SSF64356">
    <property type="entry name" value="SNARE-like"/>
    <property type="match status" value="1"/>
</dbReference>
<dbReference type="Proteomes" id="UP000265520">
    <property type="component" value="Unassembled WGS sequence"/>
</dbReference>
<dbReference type="PANTHER" id="PTHR21136:SF92">
    <property type="entry name" value="LONGIN DOMAIN-CONTAINING PROTEIN"/>
    <property type="match status" value="1"/>
</dbReference>
<reference evidence="5 6" key="1">
    <citation type="journal article" date="2018" name="Front. Plant Sci.">
        <title>Red Clover (Trifolium pratense) and Zigzag Clover (T. medium) - A Picture of Genomic Similarities and Differences.</title>
        <authorList>
            <person name="Dluhosova J."/>
            <person name="Istvanek J."/>
            <person name="Nedelnik J."/>
            <person name="Repkova J."/>
        </authorList>
    </citation>
    <scope>NUCLEOTIDE SEQUENCE [LARGE SCALE GENOMIC DNA]</scope>
    <source>
        <strain evidence="6">cv. 10/8</strain>
        <tissue evidence="5">Leaf</tissue>
    </source>
</reference>
<evidence type="ECO:0000256" key="2">
    <source>
        <dbReference type="ARBA" id="ARBA00023136"/>
    </source>
</evidence>
<protein>
    <submittedName>
        <fullName evidence="5">Vesicle-associated membrane protein</fullName>
    </submittedName>
</protein>
<feature type="non-terminal residue" evidence="5">
    <location>
        <position position="68"/>
    </location>
</feature>
<dbReference type="EMBL" id="LXQA010111449">
    <property type="protein sequence ID" value="MCI18703.1"/>
    <property type="molecule type" value="Genomic_DNA"/>
</dbReference>
<sequence length="68" mass="7839">MANNNQNQKPLIYSFVSRGTVILAEFTEFSGNFNSIAFQCLQKLPSTNNKFTYECDDHTFNYLIDNGY</sequence>
<accession>A0A392Q2S8</accession>
<dbReference type="GO" id="GO:0012505">
    <property type="term" value="C:endomembrane system"/>
    <property type="evidence" value="ECO:0007669"/>
    <property type="project" value="UniProtKB-SubCell"/>
</dbReference>